<sequence>MRFTIAIPTYNRRNLIERTLQSLEKQTYKDFEVIIADDGSTDDTESFIKDYSHTSDMKIRYFWKENGGKHTALNLAIEKAEGELFLIVDSDDWMLPHGLETLNQTWEGIPEEDRMSFSGVMARAKEPDGTFIGKPFPADPFISSYVDFHFISGISKGPYKDCVDFIRTDLIRKYRYPELKEAKFVPEAYITDQIGMNHKLFCISDVVEIKEYQEEGITKNIDAFKTKNAHGMIAYYGILLREVFPKSEEIVPLASKIYIWYRYLEFRMLTGQKIDPEEMNLLGWSVKALSPLIGRLHRARKKRMGS</sequence>
<name>A0A939H8R8_9CLOT</name>
<gene>
    <name evidence="2" type="ORF">J3A84_14885</name>
</gene>
<dbReference type="Gene3D" id="3.90.550.10">
    <property type="entry name" value="Spore Coat Polysaccharide Biosynthesis Protein SpsA, Chain A"/>
    <property type="match status" value="1"/>
</dbReference>
<dbReference type="Proteomes" id="UP000664218">
    <property type="component" value="Unassembled WGS sequence"/>
</dbReference>
<dbReference type="CDD" id="cd00761">
    <property type="entry name" value="Glyco_tranf_GTA_type"/>
    <property type="match status" value="1"/>
</dbReference>
<proteinExistence type="predicted"/>
<dbReference type="InterPro" id="IPR001173">
    <property type="entry name" value="Glyco_trans_2-like"/>
</dbReference>
<dbReference type="Pfam" id="PF00535">
    <property type="entry name" value="Glycos_transf_2"/>
    <property type="match status" value="1"/>
</dbReference>
<dbReference type="SUPFAM" id="SSF53448">
    <property type="entry name" value="Nucleotide-diphospho-sugar transferases"/>
    <property type="match status" value="1"/>
</dbReference>
<accession>A0A939H8R8</accession>
<dbReference type="AlphaFoldDB" id="A0A939H8R8"/>
<keyword evidence="3" id="KW-1185">Reference proteome</keyword>
<dbReference type="PANTHER" id="PTHR22916:SF3">
    <property type="entry name" value="UDP-GLCNAC:BETAGAL BETA-1,3-N-ACETYLGLUCOSAMINYLTRANSFERASE-LIKE PROTEIN 1"/>
    <property type="match status" value="1"/>
</dbReference>
<protein>
    <submittedName>
        <fullName evidence="2">Glycosyltransferase family 2 protein</fullName>
    </submittedName>
</protein>
<evidence type="ECO:0000313" key="2">
    <source>
        <dbReference type="EMBL" id="MBO1266319.1"/>
    </source>
</evidence>
<reference evidence="2" key="1">
    <citation type="submission" date="2021-03" db="EMBL/GenBank/DDBJ databases">
        <title>Proteiniclasticum marinus sp. nov., isolated from tidal flat sediment.</title>
        <authorList>
            <person name="Namirimu T."/>
            <person name="Yang J.-A."/>
            <person name="Yang S.-H."/>
            <person name="Kim Y.-J."/>
            <person name="Kwon K.K."/>
        </authorList>
    </citation>
    <scope>NUCLEOTIDE SEQUENCE</scope>
    <source>
        <strain evidence="2">SCR006</strain>
    </source>
</reference>
<dbReference type="GO" id="GO:0016758">
    <property type="term" value="F:hexosyltransferase activity"/>
    <property type="evidence" value="ECO:0007669"/>
    <property type="project" value="UniProtKB-ARBA"/>
</dbReference>
<evidence type="ECO:0000313" key="3">
    <source>
        <dbReference type="Proteomes" id="UP000664218"/>
    </source>
</evidence>
<evidence type="ECO:0000259" key="1">
    <source>
        <dbReference type="Pfam" id="PF00535"/>
    </source>
</evidence>
<comment type="caution">
    <text evidence="2">The sequence shown here is derived from an EMBL/GenBank/DDBJ whole genome shotgun (WGS) entry which is preliminary data.</text>
</comment>
<dbReference type="EMBL" id="JAFNJU010000018">
    <property type="protein sequence ID" value="MBO1266319.1"/>
    <property type="molecule type" value="Genomic_DNA"/>
</dbReference>
<feature type="domain" description="Glycosyltransferase 2-like" evidence="1">
    <location>
        <begin position="4"/>
        <end position="107"/>
    </location>
</feature>
<organism evidence="2 3">
    <name type="scientific">Proteiniclasticum aestuarii</name>
    <dbReference type="NCBI Taxonomy" id="2817862"/>
    <lineage>
        <taxon>Bacteria</taxon>
        <taxon>Bacillati</taxon>
        <taxon>Bacillota</taxon>
        <taxon>Clostridia</taxon>
        <taxon>Eubacteriales</taxon>
        <taxon>Clostridiaceae</taxon>
        <taxon>Proteiniclasticum</taxon>
    </lineage>
</organism>
<dbReference type="PANTHER" id="PTHR22916">
    <property type="entry name" value="GLYCOSYLTRANSFERASE"/>
    <property type="match status" value="1"/>
</dbReference>
<dbReference type="InterPro" id="IPR029044">
    <property type="entry name" value="Nucleotide-diphossugar_trans"/>
</dbReference>
<dbReference type="RefSeq" id="WP_207600846.1">
    <property type="nucleotide sequence ID" value="NZ_JAFNJU010000018.1"/>
</dbReference>